<dbReference type="GO" id="GO:0016493">
    <property type="term" value="F:C-C chemokine receptor activity"/>
    <property type="evidence" value="ECO:0007669"/>
    <property type="project" value="TreeGrafter"/>
</dbReference>
<sequence length="236" mass="26976">MWIIVHLLEVPVVTIGRMYSRPNDTSRSCILHVDRYRDLALASQIIGFILPEVLVIISGPIIMLKIRHRHFNRVAHLPALNKNPNMGVHQSTPVINDDVDCSNDPHRLQLPCGRRNSSSGVQDIAADISVLKTPSVLDPELRERSSLRKSSRANSHDRVLAYLVIAVIICWTPNHVYFTLNRINGFWNAMYYAIQYCVFYANSWINPMICYFALPKFRSAINKLFGCPKTKPFTMK</sequence>
<evidence type="ECO:0000256" key="2">
    <source>
        <dbReference type="ARBA" id="ARBA00022475"/>
    </source>
</evidence>
<reference evidence="11 12" key="1">
    <citation type="journal article" date="2016" name="Nat. Commun.">
        <title>Extremotolerant tardigrade genome and improved radiotolerance of human cultured cells by tardigrade-unique protein.</title>
        <authorList>
            <person name="Hashimoto T."/>
            <person name="Horikawa D.D."/>
            <person name="Saito Y."/>
            <person name="Kuwahara H."/>
            <person name="Kozuka-Hata H."/>
            <person name="Shin-I T."/>
            <person name="Minakuchi Y."/>
            <person name="Ohishi K."/>
            <person name="Motoyama A."/>
            <person name="Aizu T."/>
            <person name="Enomoto A."/>
            <person name="Kondo K."/>
            <person name="Tanaka S."/>
            <person name="Hara Y."/>
            <person name="Koshikawa S."/>
            <person name="Sagara H."/>
            <person name="Miura T."/>
            <person name="Yokobori S."/>
            <person name="Miyagawa K."/>
            <person name="Suzuki Y."/>
            <person name="Kubo T."/>
            <person name="Oyama M."/>
            <person name="Kohara Y."/>
            <person name="Fujiyama A."/>
            <person name="Arakawa K."/>
            <person name="Katayama T."/>
            <person name="Toyoda A."/>
            <person name="Kunieda T."/>
        </authorList>
    </citation>
    <scope>NUCLEOTIDE SEQUENCE [LARGE SCALE GENOMIC DNA]</scope>
    <source>
        <strain evidence="11 12">YOKOZUNA-1</strain>
    </source>
</reference>
<feature type="transmembrane region" description="Helical" evidence="9">
    <location>
        <begin position="41"/>
        <end position="64"/>
    </location>
</feature>
<dbReference type="OrthoDB" id="10566435at2759"/>
<keyword evidence="8" id="KW-0807">Transducer</keyword>
<evidence type="ECO:0000313" key="11">
    <source>
        <dbReference type="EMBL" id="GAV03953.1"/>
    </source>
</evidence>
<accession>A0A1D1VUR1</accession>
<feature type="transmembrane region" description="Helical" evidence="9">
    <location>
        <begin position="190"/>
        <end position="214"/>
    </location>
</feature>
<evidence type="ECO:0000256" key="9">
    <source>
        <dbReference type="SAM" id="Phobius"/>
    </source>
</evidence>
<dbReference type="InterPro" id="IPR000276">
    <property type="entry name" value="GPCR_Rhodpsn"/>
</dbReference>
<feature type="domain" description="G-protein coupled receptors family 1 profile" evidence="10">
    <location>
        <begin position="1"/>
        <end position="210"/>
    </location>
</feature>
<dbReference type="EMBL" id="BDGG01000010">
    <property type="protein sequence ID" value="GAV03953.1"/>
    <property type="molecule type" value="Genomic_DNA"/>
</dbReference>
<comment type="subcellular location">
    <subcellularLocation>
        <location evidence="1">Cell membrane</location>
        <topology evidence="1">Multi-pass membrane protein</topology>
    </subcellularLocation>
</comment>
<keyword evidence="3 9" id="KW-0812">Transmembrane</keyword>
<keyword evidence="4 9" id="KW-1133">Transmembrane helix</keyword>
<evidence type="ECO:0000256" key="4">
    <source>
        <dbReference type="ARBA" id="ARBA00022989"/>
    </source>
</evidence>
<evidence type="ECO:0000256" key="6">
    <source>
        <dbReference type="ARBA" id="ARBA00023136"/>
    </source>
</evidence>
<dbReference type="InterPro" id="IPR017452">
    <property type="entry name" value="GPCR_Rhodpsn_7TM"/>
</dbReference>
<dbReference type="Pfam" id="PF00001">
    <property type="entry name" value="7tm_1"/>
    <property type="match status" value="1"/>
</dbReference>
<evidence type="ECO:0000313" key="12">
    <source>
        <dbReference type="Proteomes" id="UP000186922"/>
    </source>
</evidence>
<proteinExistence type="predicted"/>
<keyword evidence="2" id="KW-1003">Cell membrane</keyword>
<dbReference type="PANTHER" id="PTHR24228">
    <property type="entry name" value="B2 BRADYKININ RECEPTOR/ANGIOTENSIN II RECEPTOR"/>
    <property type="match status" value="1"/>
</dbReference>
<name>A0A1D1VUR1_RAMVA</name>
<evidence type="ECO:0000256" key="1">
    <source>
        <dbReference type="ARBA" id="ARBA00004651"/>
    </source>
</evidence>
<evidence type="ECO:0000256" key="5">
    <source>
        <dbReference type="ARBA" id="ARBA00023040"/>
    </source>
</evidence>
<dbReference type="PROSITE" id="PS50262">
    <property type="entry name" value="G_PROTEIN_RECEP_F1_2"/>
    <property type="match status" value="1"/>
</dbReference>
<dbReference type="Proteomes" id="UP000186922">
    <property type="component" value="Unassembled WGS sequence"/>
</dbReference>
<evidence type="ECO:0000256" key="8">
    <source>
        <dbReference type="ARBA" id="ARBA00023224"/>
    </source>
</evidence>
<dbReference type="GO" id="GO:0005886">
    <property type="term" value="C:plasma membrane"/>
    <property type="evidence" value="ECO:0007669"/>
    <property type="project" value="UniProtKB-SubCell"/>
</dbReference>
<evidence type="ECO:0000259" key="10">
    <source>
        <dbReference type="PROSITE" id="PS50262"/>
    </source>
</evidence>
<keyword evidence="5" id="KW-0297">G-protein coupled receptor</keyword>
<organism evidence="11 12">
    <name type="scientific">Ramazzottius varieornatus</name>
    <name type="common">Water bear</name>
    <name type="synonym">Tardigrade</name>
    <dbReference type="NCBI Taxonomy" id="947166"/>
    <lineage>
        <taxon>Eukaryota</taxon>
        <taxon>Metazoa</taxon>
        <taxon>Ecdysozoa</taxon>
        <taxon>Tardigrada</taxon>
        <taxon>Eutardigrada</taxon>
        <taxon>Parachela</taxon>
        <taxon>Hypsibioidea</taxon>
        <taxon>Ramazzottiidae</taxon>
        <taxon>Ramazzottius</taxon>
    </lineage>
</organism>
<dbReference type="Gene3D" id="1.20.1070.10">
    <property type="entry name" value="Rhodopsin 7-helix transmembrane proteins"/>
    <property type="match status" value="1"/>
</dbReference>
<keyword evidence="6 9" id="KW-0472">Membrane</keyword>
<evidence type="ECO:0000256" key="3">
    <source>
        <dbReference type="ARBA" id="ARBA00022692"/>
    </source>
</evidence>
<dbReference type="AlphaFoldDB" id="A0A1D1VUR1"/>
<comment type="caution">
    <text evidence="11">The sequence shown here is derived from an EMBL/GenBank/DDBJ whole genome shotgun (WGS) entry which is preliminary data.</text>
</comment>
<dbReference type="SUPFAM" id="SSF81321">
    <property type="entry name" value="Family A G protein-coupled receptor-like"/>
    <property type="match status" value="1"/>
</dbReference>
<feature type="transmembrane region" description="Helical" evidence="9">
    <location>
        <begin position="159"/>
        <end position="178"/>
    </location>
</feature>
<gene>
    <name evidence="11" type="primary">RvY_14309</name>
    <name evidence="11" type="synonym">RvY_14309.1</name>
    <name evidence="11" type="ORF">RvY_14309-1</name>
</gene>
<protein>
    <recommendedName>
        <fullName evidence="10">G-protein coupled receptors family 1 profile domain-containing protein</fullName>
    </recommendedName>
</protein>
<evidence type="ECO:0000256" key="7">
    <source>
        <dbReference type="ARBA" id="ARBA00023170"/>
    </source>
</evidence>
<dbReference type="PRINTS" id="PR00237">
    <property type="entry name" value="GPCRRHODOPSN"/>
</dbReference>
<dbReference type="CDD" id="cd00637">
    <property type="entry name" value="7tm_classA_rhodopsin-like"/>
    <property type="match status" value="1"/>
</dbReference>
<keyword evidence="7" id="KW-0675">Receptor</keyword>
<dbReference type="PANTHER" id="PTHR24228:SF55">
    <property type="entry name" value="G-PROTEIN COUPLED RECEPTOR 75-RELATED"/>
    <property type="match status" value="1"/>
</dbReference>
<keyword evidence="12" id="KW-1185">Reference proteome</keyword>